<dbReference type="PANTHER" id="PTHR43706">
    <property type="entry name" value="NADH DEHYDROGENASE"/>
    <property type="match status" value="1"/>
</dbReference>
<dbReference type="Gene3D" id="3.50.50.100">
    <property type="match status" value="1"/>
</dbReference>
<dbReference type="EC" id="1.6.5.9" evidence="2"/>
<organism evidence="13 14">
    <name type="scientific">Halodesulfovibrio aestuarii</name>
    <dbReference type="NCBI Taxonomy" id="126333"/>
    <lineage>
        <taxon>Bacteria</taxon>
        <taxon>Pseudomonadati</taxon>
        <taxon>Thermodesulfobacteriota</taxon>
        <taxon>Desulfovibrionia</taxon>
        <taxon>Desulfovibrionales</taxon>
        <taxon>Desulfovibrionaceae</taxon>
        <taxon>Halodesulfovibrio</taxon>
    </lineage>
</organism>
<sequence length="450" mass="49733">MSENNDAKHIIILGGGFAGLWAAKELSKHDEYKVTVIDRNNYHLFQPLLYQVASAGLEPEQITYPLRGTFRKMLNVEFRMAEVTGLDLNKRVLLSDVGSIPYDGLIIALGSVTSYFGVPGADEFAFSLKSAEEAIDIRNHILSCFEYAQHETDPAIREQLLTFVIVGGGPTGTEYAGALSELANTSLRRDFRGLEKDTVKIMLIEGEDGPLNGYPEKLRGYAKKRLKKLGVHGYYNQHVVQVEADKVTLKSGEVIPTRTVLWTAGVRGNKVAEKMGVPLGRAYRIITNPNLQLTDHPEVFVAGDMALPMDGDRILVAPTIAPNAIQQGILVAKNLINHFAGKELTSFSYHDKGSLATIGRSSAVVHLGKLNITGFFAWITWLIIHILYLIGFRNRVIVLINWAAEYICFERGVRLILPKAKDTIPHGKADEYEASSTEGSALNNRSVKEK</sequence>
<keyword evidence="10" id="KW-0472">Membrane</keyword>
<protein>
    <recommendedName>
        <fullName evidence="2">NADH:ubiquinone reductase (non-electrogenic)</fullName>
        <ecNumber evidence="2">1.6.5.9</ecNumber>
    </recommendedName>
</protein>
<keyword evidence="6" id="KW-0560">Oxidoreductase</keyword>
<feature type="domain" description="FAD/NAD(P)-binding" evidence="11">
    <location>
        <begin position="9"/>
        <end position="328"/>
    </location>
</feature>
<keyword evidence="3" id="KW-0285">Flavoprotein</keyword>
<dbReference type="PRINTS" id="PR00411">
    <property type="entry name" value="PNDRDTASEI"/>
</dbReference>
<dbReference type="InterPro" id="IPR023753">
    <property type="entry name" value="FAD/NAD-binding_dom"/>
</dbReference>
<evidence type="ECO:0000256" key="4">
    <source>
        <dbReference type="ARBA" id="ARBA00022827"/>
    </source>
</evidence>
<feature type="compositionally biased region" description="Polar residues" evidence="9">
    <location>
        <begin position="434"/>
        <end position="450"/>
    </location>
</feature>
<evidence type="ECO:0000313" key="13">
    <source>
        <dbReference type="EMBL" id="SHI95388.1"/>
    </source>
</evidence>
<dbReference type="InterPro" id="IPR036188">
    <property type="entry name" value="FAD/NAD-bd_sf"/>
</dbReference>
<feature type="domain" description="External alternative NADH-ubiquinone oxidoreductase-like C-terminal" evidence="12">
    <location>
        <begin position="352"/>
        <end position="408"/>
    </location>
</feature>
<evidence type="ECO:0000256" key="9">
    <source>
        <dbReference type="SAM" id="MobiDB-lite"/>
    </source>
</evidence>
<keyword evidence="7" id="KW-0520">NAD</keyword>
<name>A0A8G2FAQ6_9BACT</name>
<comment type="similarity">
    <text evidence="1">Belongs to the NADH dehydrogenase family.</text>
</comment>
<evidence type="ECO:0000256" key="3">
    <source>
        <dbReference type="ARBA" id="ARBA00022630"/>
    </source>
</evidence>
<dbReference type="InterPro" id="IPR045024">
    <property type="entry name" value="NDH-2"/>
</dbReference>
<dbReference type="EMBL" id="FQZR01000003">
    <property type="protein sequence ID" value="SHI95388.1"/>
    <property type="molecule type" value="Genomic_DNA"/>
</dbReference>
<dbReference type="RefSeq" id="WP_020000854.1">
    <property type="nucleotide sequence ID" value="NZ_CP192219.1"/>
</dbReference>
<gene>
    <name evidence="13" type="ORF">SAMN05660830_01178</name>
</gene>
<keyword evidence="10" id="KW-0812">Transmembrane</keyword>
<dbReference type="SUPFAM" id="SSF51905">
    <property type="entry name" value="FAD/NAD(P)-binding domain"/>
    <property type="match status" value="1"/>
</dbReference>
<evidence type="ECO:0000256" key="1">
    <source>
        <dbReference type="ARBA" id="ARBA00005272"/>
    </source>
</evidence>
<evidence type="ECO:0000313" key="14">
    <source>
        <dbReference type="Proteomes" id="UP000184001"/>
    </source>
</evidence>
<dbReference type="GO" id="GO:0050136">
    <property type="term" value="F:NADH dehydrogenase (quinone) (non-electrogenic) activity"/>
    <property type="evidence" value="ECO:0007669"/>
    <property type="project" value="UniProtKB-EC"/>
</dbReference>
<keyword evidence="4" id="KW-0274">FAD</keyword>
<accession>A0A8G2FAQ6</accession>
<keyword evidence="10" id="KW-1133">Transmembrane helix</keyword>
<evidence type="ECO:0000256" key="7">
    <source>
        <dbReference type="ARBA" id="ARBA00023027"/>
    </source>
</evidence>
<reference evidence="13 14" key="1">
    <citation type="submission" date="2016-11" db="EMBL/GenBank/DDBJ databases">
        <authorList>
            <person name="Varghese N."/>
            <person name="Submissions S."/>
        </authorList>
    </citation>
    <scope>NUCLEOTIDE SEQUENCE [LARGE SCALE GENOMIC DNA]</scope>
    <source>
        <strain evidence="13 14">DSM 17919</strain>
    </source>
</reference>
<keyword evidence="5" id="KW-0809">Transit peptide</keyword>
<dbReference type="PANTHER" id="PTHR43706:SF47">
    <property type="entry name" value="EXTERNAL NADH-UBIQUINONE OXIDOREDUCTASE 1, MITOCHONDRIAL-RELATED"/>
    <property type="match status" value="1"/>
</dbReference>
<comment type="caution">
    <text evidence="13">The sequence shown here is derived from an EMBL/GenBank/DDBJ whole genome shotgun (WGS) entry which is preliminary data.</text>
</comment>
<dbReference type="InterPro" id="IPR054585">
    <property type="entry name" value="NDH2-like_C"/>
</dbReference>
<dbReference type="AlphaFoldDB" id="A0A8G2FAQ6"/>
<dbReference type="Pfam" id="PF22366">
    <property type="entry name" value="NDH2_C"/>
    <property type="match status" value="1"/>
</dbReference>
<proteinExistence type="inferred from homology"/>
<evidence type="ECO:0000256" key="6">
    <source>
        <dbReference type="ARBA" id="ARBA00023002"/>
    </source>
</evidence>
<evidence type="ECO:0000259" key="11">
    <source>
        <dbReference type="Pfam" id="PF07992"/>
    </source>
</evidence>
<dbReference type="Proteomes" id="UP000184001">
    <property type="component" value="Unassembled WGS sequence"/>
</dbReference>
<evidence type="ECO:0000256" key="10">
    <source>
        <dbReference type="SAM" id="Phobius"/>
    </source>
</evidence>
<feature type="transmembrane region" description="Helical" evidence="10">
    <location>
        <begin position="370"/>
        <end position="390"/>
    </location>
</feature>
<dbReference type="PRINTS" id="PR00368">
    <property type="entry name" value="FADPNR"/>
</dbReference>
<feature type="region of interest" description="Disordered" evidence="9">
    <location>
        <begin position="428"/>
        <end position="450"/>
    </location>
</feature>
<comment type="catalytic activity">
    <reaction evidence="8">
        <text>a quinone + NADH + H(+) = a quinol + NAD(+)</text>
        <dbReference type="Rhea" id="RHEA:46160"/>
        <dbReference type="ChEBI" id="CHEBI:15378"/>
        <dbReference type="ChEBI" id="CHEBI:24646"/>
        <dbReference type="ChEBI" id="CHEBI:57540"/>
        <dbReference type="ChEBI" id="CHEBI:57945"/>
        <dbReference type="ChEBI" id="CHEBI:132124"/>
        <dbReference type="EC" id="1.6.5.9"/>
    </reaction>
</comment>
<evidence type="ECO:0000256" key="5">
    <source>
        <dbReference type="ARBA" id="ARBA00022946"/>
    </source>
</evidence>
<evidence type="ECO:0000259" key="12">
    <source>
        <dbReference type="Pfam" id="PF22366"/>
    </source>
</evidence>
<evidence type="ECO:0000256" key="2">
    <source>
        <dbReference type="ARBA" id="ARBA00012637"/>
    </source>
</evidence>
<dbReference type="Pfam" id="PF07992">
    <property type="entry name" value="Pyr_redox_2"/>
    <property type="match status" value="1"/>
</dbReference>
<evidence type="ECO:0000256" key="8">
    <source>
        <dbReference type="ARBA" id="ARBA00047599"/>
    </source>
</evidence>